<evidence type="ECO:0000313" key="2">
    <source>
        <dbReference type="Proteomes" id="UP000199181"/>
    </source>
</evidence>
<reference evidence="2" key="1">
    <citation type="submission" date="2016-10" db="EMBL/GenBank/DDBJ databases">
        <authorList>
            <person name="Varghese N."/>
            <person name="Submissions S."/>
        </authorList>
    </citation>
    <scope>NUCLEOTIDE SEQUENCE [LARGE SCALE GENOMIC DNA]</scope>
    <source>
        <strain evidence="2">DSM 16858</strain>
    </source>
</reference>
<organism evidence="1 2">
    <name type="scientific">Stigmatella erecta</name>
    <dbReference type="NCBI Taxonomy" id="83460"/>
    <lineage>
        <taxon>Bacteria</taxon>
        <taxon>Pseudomonadati</taxon>
        <taxon>Myxococcota</taxon>
        <taxon>Myxococcia</taxon>
        <taxon>Myxococcales</taxon>
        <taxon>Cystobacterineae</taxon>
        <taxon>Archangiaceae</taxon>
        <taxon>Stigmatella</taxon>
    </lineage>
</organism>
<dbReference type="RefSeq" id="WP_093524972.1">
    <property type="nucleotide sequence ID" value="NZ_FOIJ01000017.1"/>
</dbReference>
<dbReference type="Proteomes" id="UP000199181">
    <property type="component" value="Unassembled WGS sequence"/>
</dbReference>
<evidence type="ECO:0000313" key="1">
    <source>
        <dbReference type="EMBL" id="SEU33630.1"/>
    </source>
</evidence>
<dbReference type="AlphaFoldDB" id="A0A1I0L446"/>
<dbReference type="Gene3D" id="3.40.30.10">
    <property type="entry name" value="Glutaredoxin"/>
    <property type="match status" value="1"/>
</dbReference>
<dbReference type="EMBL" id="FOIJ01000017">
    <property type="protein sequence ID" value="SEU33630.1"/>
    <property type="molecule type" value="Genomic_DNA"/>
</dbReference>
<name>A0A1I0L446_9BACT</name>
<sequence>MAPPFQRHVFVCTNRRPDGHPKGCCATKGAEEVRAAFKSELEKRGIKGQMRANAAGCLDTCTFGVSVVVYPEGVWYAGVKTEDVPAIVDEHLVGGRPVERLLMPVMKKAPKPEAGT</sequence>
<dbReference type="CDD" id="cd02980">
    <property type="entry name" value="TRX_Fd_family"/>
    <property type="match status" value="1"/>
</dbReference>
<dbReference type="InterPro" id="IPR036249">
    <property type="entry name" value="Thioredoxin-like_sf"/>
</dbReference>
<proteinExistence type="predicted"/>
<accession>A0A1I0L446</accession>
<keyword evidence="2" id="KW-1185">Reference proteome</keyword>
<protein>
    <submittedName>
        <fullName evidence="1">(2Fe-2S) ferredoxin</fullName>
    </submittedName>
</protein>
<gene>
    <name evidence="1" type="ORF">SAMN05443639_117145</name>
</gene>
<dbReference type="SUPFAM" id="SSF52833">
    <property type="entry name" value="Thioredoxin-like"/>
    <property type="match status" value="1"/>
</dbReference>